<organism evidence="1 2">
    <name type="scientific">Neobacillus rhizophilus</name>
    <dbReference type="NCBI Taxonomy" id="2833579"/>
    <lineage>
        <taxon>Bacteria</taxon>
        <taxon>Bacillati</taxon>
        <taxon>Bacillota</taxon>
        <taxon>Bacilli</taxon>
        <taxon>Bacillales</taxon>
        <taxon>Bacillaceae</taxon>
        <taxon>Neobacillus</taxon>
    </lineage>
</organism>
<protein>
    <submittedName>
        <fullName evidence="1">Uncharacterized protein</fullName>
    </submittedName>
</protein>
<reference evidence="1" key="1">
    <citation type="submission" date="2021-05" db="EMBL/GenBank/DDBJ databases">
        <title>Novel Bacillus species.</title>
        <authorList>
            <person name="Liu G."/>
        </authorList>
    </citation>
    <scope>NUCLEOTIDE SEQUENCE</scope>
    <source>
        <strain evidence="1">FJAT-49825</strain>
    </source>
</reference>
<keyword evidence="2" id="KW-1185">Reference proteome</keyword>
<name>A0A942YU12_9BACI</name>
<evidence type="ECO:0000313" key="2">
    <source>
        <dbReference type="Proteomes" id="UP000679749"/>
    </source>
</evidence>
<dbReference type="AlphaFoldDB" id="A0A942YU12"/>
<comment type="caution">
    <text evidence="1">The sequence shown here is derived from an EMBL/GenBank/DDBJ whole genome shotgun (WGS) entry which is preliminary data.</text>
</comment>
<accession>A0A942YU12</accession>
<sequence length="190" mass="21381">MSKIVYLSLVTKWKRAYQSFEMLQKDSLVSPSYNKESFPIVSYFNHEVQYTAQDHTGQLSKVRSLAPANITVTPLSNAGGEIEIYELRCSLPPIITGDLSKAKRIVNALEGAINRISKSLYVDGDYSVIDGLQMLFETEINDSVSAAIWRKNVCVVQHNVNSKGCLFVRLFSKNDDPLITFWKPENSIVL</sequence>
<gene>
    <name evidence="1" type="ORF">KHA99_08300</name>
</gene>
<dbReference type="EMBL" id="JAGYPF010000002">
    <property type="protein sequence ID" value="MBS4212442.1"/>
    <property type="molecule type" value="Genomic_DNA"/>
</dbReference>
<evidence type="ECO:0000313" key="1">
    <source>
        <dbReference type="EMBL" id="MBS4212442.1"/>
    </source>
</evidence>
<dbReference type="RefSeq" id="WP_213116998.1">
    <property type="nucleotide sequence ID" value="NZ_JAGYPF010000002.1"/>
</dbReference>
<dbReference type="Proteomes" id="UP000679749">
    <property type="component" value="Unassembled WGS sequence"/>
</dbReference>
<proteinExistence type="predicted"/>